<dbReference type="Gene3D" id="3.40.50.1820">
    <property type="entry name" value="alpha/beta hydrolase"/>
    <property type="match status" value="2"/>
</dbReference>
<dbReference type="OrthoDB" id="408631at2759"/>
<dbReference type="AlphaFoldDB" id="A0A9P4U4F6"/>
<evidence type="ECO:0000313" key="6">
    <source>
        <dbReference type="Proteomes" id="UP000800235"/>
    </source>
</evidence>
<feature type="domain" description="Carboxylesterase type B" evidence="4">
    <location>
        <begin position="23"/>
        <end position="358"/>
    </location>
</feature>
<keyword evidence="6" id="KW-1185">Reference proteome</keyword>
<evidence type="ECO:0000256" key="1">
    <source>
        <dbReference type="ARBA" id="ARBA00005964"/>
    </source>
</evidence>
<feature type="chain" id="PRO_5040538805" description="Carboxylic ester hydrolase" evidence="3">
    <location>
        <begin position="19"/>
        <end position="512"/>
    </location>
</feature>
<dbReference type="EC" id="3.1.1.-" evidence="3"/>
<comment type="caution">
    <text evidence="5">The sequence shown here is derived from an EMBL/GenBank/DDBJ whole genome shotgun (WGS) entry which is preliminary data.</text>
</comment>
<dbReference type="Pfam" id="PF00135">
    <property type="entry name" value="COesterase"/>
    <property type="match status" value="1"/>
</dbReference>
<protein>
    <recommendedName>
        <fullName evidence="3">Carboxylic ester hydrolase</fullName>
        <ecNumber evidence="3">3.1.1.-</ecNumber>
    </recommendedName>
</protein>
<dbReference type="InterPro" id="IPR019826">
    <property type="entry name" value="Carboxylesterase_B_AS"/>
</dbReference>
<keyword evidence="3" id="KW-0732">Signal</keyword>
<dbReference type="InterPro" id="IPR002018">
    <property type="entry name" value="CarbesteraseB"/>
</dbReference>
<comment type="similarity">
    <text evidence="1 3">Belongs to the type-B carboxylesterase/lipase family.</text>
</comment>
<dbReference type="EMBL" id="MU007011">
    <property type="protein sequence ID" value="KAF2436013.1"/>
    <property type="molecule type" value="Genomic_DNA"/>
</dbReference>
<dbReference type="InterPro" id="IPR050654">
    <property type="entry name" value="AChE-related_enzymes"/>
</dbReference>
<keyword evidence="2 3" id="KW-0378">Hydrolase</keyword>
<organism evidence="5 6">
    <name type="scientific">Tothia fuscella</name>
    <dbReference type="NCBI Taxonomy" id="1048955"/>
    <lineage>
        <taxon>Eukaryota</taxon>
        <taxon>Fungi</taxon>
        <taxon>Dikarya</taxon>
        <taxon>Ascomycota</taxon>
        <taxon>Pezizomycotina</taxon>
        <taxon>Dothideomycetes</taxon>
        <taxon>Pleosporomycetidae</taxon>
        <taxon>Venturiales</taxon>
        <taxon>Cylindrosympodiaceae</taxon>
        <taxon>Tothia</taxon>
    </lineage>
</organism>
<sequence length="512" mass="55256">MRSSLVLSFLLIFPLSIAWQIGQIVETSSGCMEGHASSWKTEVSEYLGIPFAKPPIDSMRFAAPKPFEGKGLFIAERYSPDCPTNTDAITTALSKAFADNTGLAAFGKDFLQIGHNFSDDCLKLNVWTKPQVGENGKAVMVYFYGGGFWLGSSNNKQVDGARLAQEEDVVVVTVNYRVSMFGFPNAPGLPDQNLGLLDTRLAVQWVYDNIAAFGGDPKRITIFGFSAGGVSVDLYAYGQAQNATSPPVNGYISQSGTASLIPGSTDINHDAWYTVSSAVGCGGAANGNNTIACMRKKPLIDLIKALGGRTSENQPLVGAFTPVSDGKVFFSNMTERAAAGRFARRPMLVGNSNNEGGIDKIDNGKFFRDFFGDRTTGTVLNIAMTCGSKNAAKARKAGGVKIWRYRYIGDWPNQYIADGAGAYHGSENPMVFGTSEHYRNQSDTSAETAASKEMRHAFAVFAKDPDNGLRKLGFPEYDESKPSLIRFGYQNKSGITFAESSLYDDNCSLVGL</sequence>
<dbReference type="InterPro" id="IPR029058">
    <property type="entry name" value="AB_hydrolase_fold"/>
</dbReference>
<dbReference type="PANTHER" id="PTHR43918">
    <property type="entry name" value="ACETYLCHOLINESTERASE"/>
    <property type="match status" value="1"/>
</dbReference>
<evidence type="ECO:0000256" key="3">
    <source>
        <dbReference type="RuleBase" id="RU361235"/>
    </source>
</evidence>
<name>A0A9P4U4F6_9PEZI</name>
<evidence type="ECO:0000313" key="5">
    <source>
        <dbReference type="EMBL" id="KAF2436013.1"/>
    </source>
</evidence>
<dbReference type="PANTHER" id="PTHR43918:SF4">
    <property type="entry name" value="CARBOXYLIC ESTER HYDROLASE"/>
    <property type="match status" value="1"/>
</dbReference>
<dbReference type="SUPFAM" id="SSF53474">
    <property type="entry name" value="alpha/beta-Hydrolases"/>
    <property type="match status" value="1"/>
</dbReference>
<reference evidence="5" key="1">
    <citation type="journal article" date="2020" name="Stud. Mycol.">
        <title>101 Dothideomycetes genomes: a test case for predicting lifestyles and emergence of pathogens.</title>
        <authorList>
            <person name="Haridas S."/>
            <person name="Albert R."/>
            <person name="Binder M."/>
            <person name="Bloem J."/>
            <person name="Labutti K."/>
            <person name="Salamov A."/>
            <person name="Andreopoulos B."/>
            <person name="Baker S."/>
            <person name="Barry K."/>
            <person name="Bills G."/>
            <person name="Bluhm B."/>
            <person name="Cannon C."/>
            <person name="Castanera R."/>
            <person name="Culley D."/>
            <person name="Daum C."/>
            <person name="Ezra D."/>
            <person name="Gonzalez J."/>
            <person name="Henrissat B."/>
            <person name="Kuo A."/>
            <person name="Liang C."/>
            <person name="Lipzen A."/>
            <person name="Lutzoni F."/>
            <person name="Magnuson J."/>
            <person name="Mondo S."/>
            <person name="Nolan M."/>
            <person name="Ohm R."/>
            <person name="Pangilinan J."/>
            <person name="Park H.-J."/>
            <person name="Ramirez L."/>
            <person name="Alfaro M."/>
            <person name="Sun H."/>
            <person name="Tritt A."/>
            <person name="Yoshinaga Y."/>
            <person name="Zwiers L.-H."/>
            <person name="Turgeon B."/>
            <person name="Goodwin S."/>
            <person name="Spatafora J."/>
            <person name="Crous P."/>
            <person name="Grigoriev I."/>
        </authorList>
    </citation>
    <scope>NUCLEOTIDE SEQUENCE</scope>
    <source>
        <strain evidence="5">CBS 130266</strain>
    </source>
</reference>
<dbReference type="Proteomes" id="UP000800235">
    <property type="component" value="Unassembled WGS sequence"/>
</dbReference>
<evidence type="ECO:0000256" key="2">
    <source>
        <dbReference type="ARBA" id="ARBA00022801"/>
    </source>
</evidence>
<feature type="signal peptide" evidence="3">
    <location>
        <begin position="1"/>
        <end position="18"/>
    </location>
</feature>
<evidence type="ECO:0000259" key="4">
    <source>
        <dbReference type="Pfam" id="PF00135"/>
    </source>
</evidence>
<accession>A0A9P4U4F6</accession>
<dbReference type="PROSITE" id="PS00122">
    <property type="entry name" value="CARBOXYLESTERASE_B_1"/>
    <property type="match status" value="1"/>
</dbReference>
<proteinExistence type="inferred from homology"/>
<gene>
    <name evidence="5" type="ORF">EJ08DRAFT_602909</name>
</gene>
<dbReference type="GO" id="GO:0052689">
    <property type="term" value="F:carboxylic ester hydrolase activity"/>
    <property type="evidence" value="ECO:0007669"/>
    <property type="project" value="TreeGrafter"/>
</dbReference>